<organism evidence="2">
    <name type="scientific">marine sediment metagenome</name>
    <dbReference type="NCBI Taxonomy" id="412755"/>
    <lineage>
        <taxon>unclassified sequences</taxon>
        <taxon>metagenomes</taxon>
        <taxon>ecological metagenomes</taxon>
    </lineage>
</organism>
<comment type="caution">
    <text evidence="2">The sequence shown here is derived from an EMBL/GenBank/DDBJ whole genome shotgun (WGS) entry which is preliminary data.</text>
</comment>
<dbReference type="AlphaFoldDB" id="A0A0F9C7I1"/>
<dbReference type="EMBL" id="LAZR01034431">
    <property type="protein sequence ID" value="KKL45323.1"/>
    <property type="molecule type" value="Genomic_DNA"/>
</dbReference>
<dbReference type="InterPro" id="IPR013429">
    <property type="entry name" value="Regulatory_FmdB_Zinc_ribbon"/>
</dbReference>
<dbReference type="SMART" id="SM00834">
    <property type="entry name" value="CxxC_CXXC_SSSS"/>
    <property type="match status" value="1"/>
</dbReference>
<dbReference type="NCBIfam" id="TIGR02605">
    <property type="entry name" value="CxxC_CxxC_SSSS"/>
    <property type="match status" value="1"/>
</dbReference>
<name>A0A0F9C7I1_9ZZZZ</name>
<proteinExistence type="predicted"/>
<sequence>MPIYEYQCECGVEKELLLSFKESSAQVCACGKHLQRKLSAPNFVTKQTAKGMALDTLNSKQNGMPDRHWKSYAEQKAFEGV</sequence>
<protein>
    <recommendedName>
        <fullName evidence="1">Putative regulatory protein FmdB zinc ribbon domain-containing protein</fullName>
    </recommendedName>
</protein>
<accession>A0A0F9C7I1</accession>
<gene>
    <name evidence="2" type="ORF">LCGC14_2356850</name>
</gene>
<evidence type="ECO:0000259" key="1">
    <source>
        <dbReference type="SMART" id="SM00834"/>
    </source>
</evidence>
<evidence type="ECO:0000313" key="2">
    <source>
        <dbReference type="EMBL" id="KKL45323.1"/>
    </source>
</evidence>
<feature type="domain" description="Putative regulatory protein FmdB zinc ribbon" evidence="1">
    <location>
        <begin position="1"/>
        <end position="39"/>
    </location>
</feature>
<reference evidence="2" key="1">
    <citation type="journal article" date="2015" name="Nature">
        <title>Complex archaea that bridge the gap between prokaryotes and eukaryotes.</title>
        <authorList>
            <person name="Spang A."/>
            <person name="Saw J.H."/>
            <person name="Jorgensen S.L."/>
            <person name="Zaremba-Niedzwiedzka K."/>
            <person name="Martijn J."/>
            <person name="Lind A.E."/>
            <person name="van Eijk R."/>
            <person name="Schleper C."/>
            <person name="Guy L."/>
            <person name="Ettema T.J."/>
        </authorList>
    </citation>
    <scope>NUCLEOTIDE SEQUENCE</scope>
</reference>